<keyword evidence="3" id="KW-0540">Nuclease</keyword>
<evidence type="ECO:0000256" key="11">
    <source>
        <dbReference type="ARBA" id="ARBA00023204"/>
    </source>
</evidence>
<dbReference type="GO" id="GO:0006281">
    <property type="term" value="P:DNA repair"/>
    <property type="evidence" value="ECO:0007669"/>
    <property type="project" value="UniProtKB-KW"/>
</dbReference>
<protein>
    <submittedName>
        <fullName evidence="12">Component of RuvABC resolvasome, endonuclease</fullName>
        <ecNumber evidence="12">3.1.22.4</ecNumber>
    </submittedName>
</protein>
<evidence type="ECO:0000256" key="3">
    <source>
        <dbReference type="ARBA" id="ARBA00022722"/>
    </source>
</evidence>
<keyword evidence="11" id="KW-0234">DNA repair</keyword>
<dbReference type="AlphaFoldDB" id="A0A380THL6"/>
<dbReference type="GO" id="GO:0046872">
    <property type="term" value="F:metal ion binding"/>
    <property type="evidence" value="ECO:0007669"/>
    <property type="project" value="UniProtKB-KW"/>
</dbReference>
<dbReference type="InterPro" id="IPR036397">
    <property type="entry name" value="RNaseH_sf"/>
</dbReference>
<reference evidence="12" key="1">
    <citation type="submission" date="2018-07" db="EMBL/GenBank/DDBJ databases">
        <authorList>
            <person name="Quirk P.G."/>
            <person name="Krulwich T.A."/>
        </authorList>
    </citation>
    <scope>NUCLEOTIDE SEQUENCE</scope>
</reference>
<keyword evidence="2" id="KW-0963">Cytoplasm</keyword>
<dbReference type="PANTHER" id="PTHR30194">
    <property type="entry name" value="CROSSOVER JUNCTION ENDODEOXYRIBONUCLEASE RUVC"/>
    <property type="match status" value="1"/>
</dbReference>
<evidence type="ECO:0000256" key="5">
    <source>
        <dbReference type="ARBA" id="ARBA00022759"/>
    </source>
</evidence>
<keyword evidence="9" id="KW-0238">DNA-binding</keyword>
<gene>
    <name evidence="12" type="primary">ruvC</name>
    <name evidence="12" type="ORF">DF3PB_3960005</name>
    <name evidence="13" type="ORF">DF3PB_630007</name>
</gene>
<dbReference type="HAMAP" id="MF_00034">
    <property type="entry name" value="RuvC"/>
    <property type="match status" value="1"/>
</dbReference>
<keyword evidence="7 12" id="KW-0378">Hydrolase</keyword>
<dbReference type="CDD" id="cd16962">
    <property type="entry name" value="RuvC"/>
    <property type="match status" value="1"/>
</dbReference>
<evidence type="ECO:0000313" key="12">
    <source>
        <dbReference type="EMBL" id="SUS07189.1"/>
    </source>
</evidence>
<evidence type="ECO:0000256" key="2">
    <source>
        <dbReference type="ARBA" id="ARBA00022490"/>
    </source>
</evidence>
<evidence type="ECO:0000256" key="4">
    <source>
        <dbReference type="ARBA" id="ARBA00022723"/>
    </source>
</evidence>
<dbReference type="EC" id="3.1.22.4" evidence="12"/>
<dbReference type="InterPro" id="IPR002176">
    <property type="entry name" value="X-over_junc_endoDNase_RuvC"/>
</dbReference>
<evidence type="ECO:0000256" key="9">
    <source>
        <dbReference type="ARBA" id="ARBA00023125"/>
    </source>
</evidence>
<keyword evidence="5 12" id="KW-0255">Endonuclease</keyword>
<keyword evidence="4" id="KW-0479">Metal-binding</keyword>
<evidence type="ECO:0000256" key="6">
    <source>
        <dbReference type="ARBA" id="ARBA00022763"/>
    </source>
</evidence>
<comment type="similarity">
    <text evidence="1">Belongs to the RuvC family.</text>
</comment>
<dbReference type="EMBL" id="UIDG01000330">
    <property type="protein sequence ID" value="SUS07189.1"/>
    <property type="molecule type" value="Genomic_DNA"/>
</dbReference>
<dbReference type="Gene3D" id="3.30.420.10">
    <property type="entry name" value="Ribonuclease H-like superfamily/Ribonuclease H"/>
    <property type="match status" value="1"/>
</dbReference>
<dbReference type="EMBL" id="UIDG01000590">
    <property type="protein sequence ID" value="SUS08318.1"/>
    <property type="molecule type" value="Genomic_DNA"/>
</dbReference>
<evidence type="ECO:0000256" key="7">
    <source>
        <dbReference type="ARBA" id="ARBA00022801"/>
    </source>
</evidence>
<dbReference type="PROSITE" id="PS01321">
    <property type="entry name" value="RUVC"/>
    <property type="match status" value="1"/>
</dbReference>
<evidence type="ECO:0000256" key="1">
    <source>
        <dbReference type="ARBA" id="ARBA00009518"/>
    </source>
</evidence>
<keyword evidence="10" id="KW-0233">DNA recombination</keyword>
<dbReference type="NCBIfam" id="TIGR00228">
    <property type="entry name" value="ruvC"/>
    <property type="match status" value="1"/>
</dbReference>
<evidence type="ECO:0000256" key="10">
    <source>
        <dbReference type="ARBA" id="ARBA00023172"/>
    </source>
</evidence>
<sequence length="171" mass="17479">MAAAGAIRLIGLDPGLRATGWGIIVARGGGLTHIADGVVRTDPDATLAQRLVQIASGLEDVIDRFRPDEAAVEETFVNHNAVSTLKLGQARGVVLMVAARAGLPVSEYLPNLVKKAVVGAGHAGKNQVQAMVAALLPGLGAGAADAADALAVAICHAHLRQAHARLREGAR</sequence>
<dbReference type="GO" id="GO:0006310">
    <property type="term" value="P:DNA recombination"/>
    <property type="evidence" value="ECO:0007669"/>
    <property type="project" value="UniProtKB-KW"/>
</dbReference>
<dbReference type="GO" id="GO:0003677">
    <property type="term" value="F:DNA binding"/>
    <property type="evidence" value="ECO:0007669"/>
    <property type="project" value="UniProtKB-KW"/>
</dbReference>
<dbReference type="InterPro" id="IPR020563">
    <property type="entry name" value="X-over_junc_endoDNase_Mg_BS"/>
</dbReference>
<keyword evidence="6" id="KW-0227">DNA damage</keyword>
<dbReference type="PANTHER" id="PTHR30194:SF3">
    <property type="entry name" value="CROSSOVER JUNCTION ENDODEOXYRIBONUCLEASE RUVC"/>
    <property type="match status" value="1"/>
</dbReference>
<dbReference type="InterPro" id="IPR012337">
    <property type="entry name" value="RNaseH-like_sf"/>
</dbReference>
<evidence type="ECO:0000313" key="13">
    <source>
        <dbReference type="EMBL" id="SUS08318.1"/>
    </source>
</evidence>
<dbReference type="Pfam" id="PF02075">
    <property type="entry name" value="RuvC"/>
    <property type="match status" value="1"/>
</dbReference>
<dbReference type="GO" id="GO:0008821">
    <property type="term" value="F:crossover junction DNA endonuclease activity"/>
    <property type="evidence" value="ECO:0007669"/>
    <property type="project" value="InterPro"/>
</dbReference>
<keyword evidence="8" id="KW-0460">Magnesium</keyword>
<organism evidence="12">
    <name type="scientific">metagenome</name>
    <dbReference type="NCBI Taxonomy" id="256318"/>
    <lineage>
        <taxon>unclassified sequences</taxon>
        <taxon>metagenomes</taxon>
    </lineage>
</organism>
<dbReference type="PRINTS" id="PR00696">
    <property type="entry name" value="RSOLVASERUVC"/>
</dbReference>
<evidence type="ECO:0000256" key="8">
    <source>
        <dbReference type="ARBA" id="ARBA00022842"/>
    </source>
</evidence>
<accession>A0A380THL6</accession>
<dbReference type="FunFam" id="3.30.420.10:FF:000002">
    <property type="entry name" value="Crossover junction endodeoxyribonuclease RuvC"/>
    <property type="match status" value="1"/>
</dbReference>
<dbReference type="SUPFAM" id="SSF53098">
    <property type="entry name" value="Ribonuclease H-like"/>
    <property type="match status" value="1"/>
</dbReference>
<name>A0A380THL6_9ZZZZ</name>
<proteinExistence type="inferred from homology"/>